<name>A0A0G9HDU8_9GAMM</name>
<evidence type="ECO:0000313" key="2">
    <source>
        <dbReference type="Proteomes" id="UP000035481"/>
    </source>
</evidence>
<proteinExistence type="predicted"/>
<accession>A0A0G9HDU8</accession>
<dbReference type="RefSeq" id="WP_046970084.1">
    <property type="nucleotide sequence ID" value="NZ_JPLA01000003.1"/>
</dbReference>
<dbReference type="OrthoDB" id="5957161at2"/>
<organism evidence="1 2">
    <name type="scientific">Dyella japonica DSM 16301</name>
    <dbReference type="NCBI Taxonomy" id="1440762"/>
    <lineage>
        <taxon>Bacteria</taxon>
        <taxon>Pseudomonadati</taxon>
        <taxon>Pseudomonadota</taxon>
        <taxon>Gammaproteobacteria</taxon>
        <taxon>Lysobacterales</taxon>
        <taxon>Rhodanobacteraceae</taxon>
        <taxon>Dyella</taxon>
    </lineage>
</organism>
<gene>
    <name evidence="1" type="ORF">Y882_01460</name>
</gene>
<protein>
    <submittedName>
        <fullName evidence="1">Uncharacterized protein</fullName>
    </submittedName>
</protein>
<dbReference type="PATRIC" id="fig|1440762.4.peg.1954"/>
<dbReference type="Proteomes" id="UP000035481">
    <property type="component" value="Unassembled WGS sequence"/>
</dbReference>
<sequence length="115" mass="12674">MARSLIALGLNKGASKNQTLDEDLAMASPSPTVWPFRGRQGRPRMNMNFCVVDETEHELQVLCEVDQLPGRVAWRAHIYGTVCAQQELSGEAMDHDAVAGHVQAEVLDRGIFAKN</sequence>
<reference evidence="1 2" key="1">
    <citation type="journal article" date="2015" name="Antonie Van Leeuwenhoek">
        <title>A phylogenomic and molecular marker based taxonomic framework for the order Xanthomonadales: proposal to transfer the families Algiphilaceae and Solimonadaceae to the order Nevskiales ord. nov. and to create a new family within the order Xanthomonadales, the family Rhodanobacteraceae fam. nov., containing the genus Rhodanobacter and its closest relatives.</title>
        <authorList>
            <person name="Naushad S."/>
            <person name="Adeolu M."/>
            <person name="Wong S."/>
            <person name="Sohail M."/>
            <person name="Schellhorn H.E."/>
            <person name="Gupta R.S."/>
        </authorList>
    </citation>
    <scope>NUCLEOTIDE SEQUENCE [LARGE SCALE GENOMIC DNA]</scope>
    <source>
        <strain evidence="1 2">DSM 16301</strain>
    </source>
</reference>
<dbReference type="EMBL" id="JPLA01000003">
    <property type="protein sequence ID" value="KLD65867.1"/>
    <property type="molecule type" value="Genomic_DNA"/>
</dbReference>
<dbReference type="AlphaFoldDB" id="A0A0G9HDU8"/>
<comment type="caution">
    <text evidence="1">The sequence shown here is derived from an EMBL/GenBank/DDBJ whole genome shotgun (WGS) entry which is preliminary data.</text>
</comment>
<evidence type="ECO:0000313" key="1">
    <source>
        <dbReference type="EMBL" id="KLD65867.1"/>
    </source>
</evidence>